<keyword evidence="3" id="KW-0963">Cytoplasm</keyword>
<dbReference type="GO" id="GO:0005634">
    <property type="term" value="C:nucleus"/>
    <property type="evidence" value="ECO:0007669"/>
    <property type="project" value="UniProtKB-SubCell"/>
</dbReference>
<evidence type="ECO:0000313" key="5">
    <source>
        <dbReference type="EMBL" id="EAU93144.2"/>
    </source>
</evidence>
<dbReference type="RefSeq" id="XP_001828640.2">
    <property type="nucleotide sequence ID" value="XM_001828588.2"/>
</dbReference>
<dbReference type="GeneID" id="6005064"/>
<evidence type="ECO:0000256" key="1">
    <source>
        <dbReference type="ARBA" id="ARBA00004123"/>
    </source>
</evidence>
<organism evidence="5 6">
    <name type="scientific">Coprinopsis cinerea (strain Okayama-7 / 130 / ATCC MYA-4618 / FGSC 9003)</name>
    <name type="common">Inky cap fungus</name>
    <name type="synonym">Hormographiella aspergillata</name>
    <dbReference type="NCBI Taxonomy" id="240176"/>
    <lineage>
        <taxon>Eukaryota</taxon>
        <taxon>Fungi</taxon>
        <taxon>Dikarya</taxon>
        <taxon>Basidiomycota</taxon>
        <taxon>Agaricomycotina</taxon>
        <taxon>Agaricomycetes</taxon>
        <taxon>Agaricomycetidae</taxon>
        <taxon>Agaricales</taxon>
        <taxon>Agaricineae</taxon>
        <taxon>Psathyrellaceae</taxon>
        <taxon>Coprinopsis</taxon>
    </lineage>
</organism>
<evidence type="ECO:0000256" key="3">
    <source>
        <dbReference type="ARBA" id="ARBA00022490"/>
    </source>
</evidence>
<keyword evidence="4" id="KW-0539">Nucleus</keyword>
<dbReference type="OMA" id="HYRTTIE"/>
<comment type="caution">
    <text evidence="5">The sequence shown here is derived from an EMBL/GenBank/DDBJ whole genome shotgun (WGS) entry which is preliminary data.</text>
</comment>
<dbReference type="GO" id="GO:0005737">
    <property type="term" value="C:cytoplasm"/>
    <property type="evidence" value="ECO:0007669"/>
    <property type="project" value="UniProtKB-SubCell"/>
</dbReference>
<dbReference type="InParanoid" id="A8N191"/>
<keyword evidence="6" id="KW-1185">Reference proteome</keyword>
<accession>A8N191</accession>
<proteinExistence type="predicted"/>
<evidence type="ECO:0000313" key="6">
    <source>
        <dbReference type="Proteomes" id="UP000001861"/>
    </source>
</evidence>
<comment type="subcellular location">
    <subcellularLocation>
        <location evidence="2">Cytoplasm</location>
    </subcellularLocation>
    <subcellularLocation>
        <location evidence="1">Nucleus</location>
    </subcellularLocation>
</comment>
<dbReference type="InterPro" id="IPR044159">
    <property type="entry name" value="IQM"/>
</dbReference>
<dbReference type="EMBL" id="AACS02000001">
    <property type="protein sequence ID" value="EAU93144.2"/>
    <property type="molecule type" value="Genomic_DNA"/>
</dbReference>
<dbReference type="HOGENOM" id="CLU_020021_1_1_1"/>
<dbReference type="VEuPathDB" id="FungiDB:CC1G_10512"/>
<protein>
    <submittedName>
        <fullName evidence="5">Uncharacterized protein</fullName>
    </submittedName>
</protein>
<dbReference type="PANTHER" id="PTHR31250:SF27">
    <property type="entry name" value="IQ DOMAIN-CONTAINING PROTEIN IQM5"/>
    <property type="match status" value="1"/>
</dbReference>
<dbReference type="PANTHER" id="PTHR31250">
    <property type="entry name" value="IQ DOMAIN-CONTAINING PROTEIN IQM3"/>
    <property type="match status" value="1"/>
</dbReference>
<dbReference type="eggNOG" id="ENOG502QRIN">
    <property type="taxonomic scope" value="Eukaryota"/>
</dbReference>
<name>A8N191_COPC7</name>
<sequence length="360" mass="41069">MSIKRLWRSRNNEAKEKYLNPGARWDDAVTNAKFKIEREDALDGRNSPRRRWKRATFLIGRMQDHDSVLGDEGVHVDSKNLESKELEKQHWLELVDGYLSAEQRLNYLVNIDKEGRLRWAKNNQLVDTTAGHWKDAGDGSGIIPEHHDVPTGVEPASGSLALANENDTDQRNRDAADTHYTSGKTKAKHSWSWCLWSRFTLKGTVERLLRKTVERNTWMYVSDRNFNIFVGIKETGNFQHSSFLAGGLATSAGLIKVKDGQIYNLSPLSGHYRTSVDHFRQFIHVLKERGVDMSRVHIGKEEAILRGVEHLARAKKKQAQVTKAGKETAKDVVEALNPAEWKRQVLEGRSKERSQEQGTH</sequence>
<dbReference type="OrthoDB" id="7344096at2759"/>
<evidence type="ECO:0000256" key="2">
    <source>
        <dbReference type="ARBA" id="ARBA00004496"/>
    </source>
</evidence>
<dbReference type="KEGG" id="cci:CC1G_10512"/>
<reference evidence="5 6" key="1">
    <citation type="journal article" date="2010" name="Proc. Natl. Acad. Sci. U.S.A.">
        <title>Insights into evolution of multicellular fungi from the assembled chromosomes of the mushroom Coprinopsis cinerea (Coprinus cinereus).</title>
        <authorList>
            <person name="Stajich J.E."/>
            <person name="Wilke S.K."/>
            <person name="Ahren D."/>
            <person name="Au C.H."/>
            <person name="Birren B.W."/>
            <person name="Borodovsky M."/>
            <person name="Burns C."/>
            <person name="Canback B."/>
            <person name="Casselton L.A."/>
            <person name="Cheng C.K."/>
            <person name="Deng J."/>
            <person name="Dietrich F.S."/>
            <person name="Fargo D.C."/>
            <person name="Farman M.L."/>
            <person name="Gathman A.C."/>
            <person name="Goldberg J."/>
            <person name="Guigo R."/>
            <person name="Hoegger P.J."/>
            <person name="Hooker J.B."/>
            <person name="Huggins A."/>
            <person name="James T.Y."/>
            <person name="Kamada T."/>
            <person name="Kilaru S."/>
            <person name="Kodira C."/>
            <person name="Kues U."/>
            <person name="Kupfer D."/>
            <person name="Kwan H.S."/>
            <person name="Lomsadze A."/>
            <person name="Li W."/>
            <person name="Lilly W.W."/>
            <person name="Ma L.J."/>
            <person name="Mackey A.J."/>
            <person name="Manning G."/>
            <person name="Martin F."/>
            <person name="Muraguchi H."/>
            <person name="Natvig D.O."/>
            <person name="Palmerini H."/>
            <person name="Ramesh M.A."/>
            <person name="Rehmeyer C.J."/>
            <person name="Roe B.A."/>
            <person name="Shenoy N."/>
            <person name="Stanke M."/>
            <person name="Ter-Hovhannisyan V."/>
            <person name="Tunlid A."/>
            <person name="Velagapudi R."/>
            <person name="Vision T.J."/>
            <person name="Zeng Q."/>
            <person name="Zolan M.E."/>
            <person name="Pukkila P.J."/>
        </authorList>
    </citation>
    <scope>NUCLEOTIDE SEQUENCE [LARGE SCALE GENOMIC DNA]</scope>
    <source>
        <strain evidence="6">Okayama-7 / 130 / ATCC MYA-4618 / FGSC 9003</strain>
    </source>
</reference>
<dbReference type="AlphaFoldDB" id="A8N191"/>
<dbReference type="Proteomes" id="UP000001861">
    <property type="component" value="Unassembled WGS sequence"/>
</dbReference>
<evidence type="ECO:0000256" key="4">
    <source>
        <dbReference type="ARBA" id="ARBA00023242"/>
    </source>
</evidence>
<gene>
    <name evidence="5" type="ORF">CC1G_10512</name>
</gene>